<dbReference type="InterPro" id="IPR052750">
    <property type="entry name" value="GH18_Chitinase"/>
</dbReference>
<dbReference type="SUPFAM" id="SSF51445">
    <property type="entry name" value="(Trans)glycosidases"/>
    <property type="match status" value="1"/>
</dbReference>
<organism evidence="3 4">
    <name type="scientific">Streptomyces paludis</name>
    <dbReference type="NCBI Taxonomy" id="2282738"/>
    <lineage>
        <taxon>Bacteria</taxon>
        <taxon>Bacillati</taxon>
        <taxon>Actinomycetota</taxon>
        <taxon>Actinomycetes</taxon>
        <taxon>Kitasatosporales</taxon>
        <taxon>Streptomycetaceae</taxon>
        <taxon>Streptomyces</taxon>
    </lineage>
</organism>
<proteinExistence type="predicted"/>
<dbReference type="EMBL" id="CP031194">
    <property type="protein sequence ID" value="AXG78402.1"/>
    <property type="molecule type" value="Genomic_DNA"/>
</dbReference>
<keyword evidence="3" id="KW-0378">Hydrolase</keyword>
<dbReference type="RefSeq" id="WP_114659748.1">
    <property type="nucleotide sequence ID" value="NZ_CP031194.1"/>
</dbReference>
<evidence type="ECO:0000256" key="2">
    <source>
        <dbReference type="SAM" id="SignalP"/>
    </source>
</evidence>
<keyword evidence="4" id="KW-1185">Reference proteome</keyword>
<feature type="region of interest" description="Disordered" evidence="1">
    <location>
        <begin position="32"/>
        <end position="56"/>
    </location>
</feature>
<feature type="compositionally biased region" description="Gly residues" evidence="1">
    <location>
        <begin position="42"/>
        <end position="54"/>
    </location>
</feature>
<dbReference type="KEGG" id="spad:DVK44_12540"/>
<feature type="signal peptide" evidence="2">
    <location>
        <begin position="1"/>
        <end position="30"/>
    </location>
</feature>
<dbReference type="Gene3D" id="3.20.20.80">
    <property type="entry name" value="Glycosidases"/>
    <property type="match status" value="1"/>
</dbReference>
<evidence type="ECO:0000313" key="4">
    <source>
        <dbReference type="Proteomes" id="UP000253868"/>
    </source>
</evidence>
<dbReference type="PANTHER" id="PTHR42976:SF1">
    <property type="entry name" value="GH18 DOMAIN-CONTAINING PROTEIN-RELATED"/>
    <property type="match status" value="1"/>
</dbReference>
<evidence type="ECO:0000313" key="3">
    <source>
        <dbReference type="EMBL" id="AXG78402.1"/>
    </source>
</evidence>
<keyword evidence="2" id="KW-0732">Signal</keyword>
<dbReference type="GO" id="GO:0016787">
    <property type="term" value="F:hydrolase activity"/>
    <property type="evidence" value="ECO:0007669"/>
    <property type="project" value="UniProtKB-KW"/>
</dbReference>
<name>A0A345HNX8_9ACTN</name>
<dbReference type="AlphaFoldDB" id="A0A345HNX8"/>
<gene>
    <name evidence="3" type="ORF">DVK44_12540</name>
</gene>
<sequence>MRSFPNRTAVLRAGAVALILACAGCSTGTAADTGQGSAPKGGPSGPGGPAGDTGAGTATAPTGYAPYVSATTAASTDATGSPATYNLAFAVADSTDGSATCAPAWGGTAAYGSAAVAARTAKLTSSGADLRVSFGGAAGTELALACGSADKLAAAYAKALDAVGAAKADFDIEGDALTDTASISLRNKALAQLQSARDLDITYTLPVMPDGLEKTATAVLSDAVKQGVDISAVNIMAMNYSTSNTGDMGDYAESAAEAAHDQIADTLGLSSAKAWRALHITAMIGVNDVAGETFTLADATQLRAFARRKGVGTLSMWATFRDQRCADGVSTAKASDACSGVDQKTGAFAKALSGTGND</sequence>
<protein>
    <submittedName>
        <fullName evidence="3">Hydrolase</fullName>
    </submittedName>
</protein>
<accession>A0A345HNX8</accession>
<dbReference type="PANTHER" id="PTHR42976">
    <property type="entry name" value="BIFUNCTIONAL CHITINASE/LYSOZYME-RELATED"/>
    <property type="match status" value="1"/>
</dbReference>
<dbReference type="OrthoDB" id="99456at2"/>
<evidence type="ECO:0000256" key="1">
    <source>
        <dbReference type="SAM" id="MobiDB-lite"/>
    </source>
</evidence>
<feature type="chain" id="PRO_5016558008" evidence="2">
    <location>
        <begin position="31"/>
        <end position="358"/>
    </location>
</feature>
<dbReference type="Proteomes" id="UP000253868">
    <property type="component" value="Chromosome"/>
</dbReference>
<dbReference type="InterPro" id="IPR017853">
    <property type="entry name" value="GH"/>
</dbReference>
<reference evidence="4" key="1">
    <citation type="submission" date="2018-07" db="EMBL/GenBank/DDBJ databases">
        <authorList>
            <person name="Zhao J."/>
        </authorList>
    </citation>
    <scope>NUCLEOTIDE SEQUENCE [LARGE SCALE GENOMIC DNA]</scope>
    <source>
        <strain evidence="4">GSSD-12</strain>
    </source>
</reference>